<dbReference type="Gene3D" id="2.20.25.110">
    <property type="entry name" value="S-adenosyl-L-methionine-dependent methyltransferases"/>
    <property type="match status" value="1"/>
</dbReference>
<name>A0A2N0UHV5_9FIRM</name>
<keyword evidence="2" id="KW-0808">Transferase</keyword>
<dbReference type="SUPFAM" id="SSF53335">
    <property type="entry name" value="S-adenosyl-L-methionine-dependent methyltransferases"/>
    <property type="match status" value="1"/>
</dbReference>
<dbReference type="Pfam" id="PF13649">
    <property type="entry name" value="Methyltransf_25"/>
    <property type="match status" value="1"/>
</dbReference>
<dbReference type="Proteomes" id="UP000233425">
    <property type="component" value="Unassembled WGS sequence"/>
</dbReference>
<reference evidence="2" key="1">
    <citation type="journal article" date="2018" name="Environ. Microbiol.">
        <title>Sporulation capability and amylosome conservation among diverse human colonic and rumen isolates of the keystone starch-degrader Ruminococcus bromii.</title>
        <authorList>
            <person name="Mukhopadhya I."/>
            <person name="Morais S."/>
            <person name="Laverde-Gomez J."/>
            <person name="Sheridan P.O."/>
            <person name="Walker A.W."/>
            <person name="Kelly W."/>
            <person name="Klieve A.V."/>
            <person name="Ouwerkerk D."/>
            <person name="Duncan S.H."/>
            <person name="Louis P."/>
            <person name="Koropatkin N."/>
            <person name="Cockburn D."/>
            <person name="Kibler R."/>
            <person name="Cooper P.J."/>
            <person name="Sandoval C."/>
            <person name="Crost E."/>
            <person name="Juge N."/>
            <person name="Bayer E.A."/>
            <person name="Flint H.J."/>
        </authorList>
    </citation>
    <scope>NUCLEOTIDE SEQUENCE [LARGE SCALE GENOMIC DNA]</scope>
    <source>
        <strain evidence="2">ATCC 27255</strain>
    </source>
</reference>
<dbReference type="Gene3D" id="3.40.50.150">
    <property type="entry name" value="Vaccinia Virus protein VP39"/>
    <property type="match status" value="1"/>
</dbReference>
<dbReference type="AlphaFoldDB" id="A0A2N0UHV5"/>
<sequence length="258" mass="29706">MPSYLSFARFYDGLMQDACYEKRCGYILELAEKFRHDMGITLDLACGTGTLTRLLKKRGVDVFGIDYSMEMLSEAMQSASEEGLDILFLRQKMQSIDLYGTINTCVCTLDSINHLTKIEDVAKTFDRVGLFMDDDGLFIFDVNTVYKHKNVLADNTFVYENDSVFCVWQNTPEDDNKVKIDLDFFEEENGVYYRSSESFAERAYTDDEIRKMLTDAGFEVEAVYGDLTFESPKADEQRVIYVARMKTSRNKEFNESKG</sequence>
<dbReference type="InterPro" id="IPR041698">
    <property type="entry name" value="Methyltransf_25"/>
</dbReference>
<feature type="domain" description="Methyltransferase" evidence="1">
    <location>
        <begin position="42"/>
        <end position="127"/>
    </location>
</feature>
<proteinExistence type="predicted"/>
<dbReference type="InterPro" id="IPR029063">
    <property type="entry name" value="SAM-dependent_MTases_sf"/>
</dbReference>
<dbReference type="EC" id="2.1.1.156" evidence="2"/>
<organism evidence="2 3">
    <name type="scientific">Ruminococcus bromii</name>
    <dbReference type="NCBI Taxonomy" id="40518"/>
    <lineage>
        <taxon>Bacteria</taxon>
        <taxon>Bacillati</taxon>
        <taxon>Bacillota</taxon>
        <taxon>Clostridia</taxon>
        <taxon>Eubacteriales</taxon>
        <taxon>Oscillospiraceae</taxon>
        <taxon>Ruminococcus</taxon>
    </lineage>
</organism>
<keyword evidence="3" id="KW-1185">Reference proteome</keyword>
<accession>A0A2N0UHV5</accession>
<comment type="caution">
    <text evidence="2">The sequence shown here is derived from an EMBL/GenBank/DDBJ whole genome shotgun (WGS) entry which is preliminary data.</text>
</comment>
<dbReference type="GO" id="GO:0032259">
    <property type="term" value="P:methylation"/>
    <property type="evidence" value="ECO:0007669"/>
    <property type="project" value="UniProtKB-KW"/>
</dbReference>
<evidence type="ECO:0000259" key="1">
    <source>
        <dbReference type="Pfam" id="PF13649"/>
    </source>
</evidence>
<dbReference type="CDD" id="cd02440">
    <property type="entry name" value="AdoMet_MTases"/>
    <property type="match status" value="1"/>
</dbReference>
<protein>
    <submittedName>
        <fullName evidence="2">Glycine/sarcosine N-methyltransferase</fullName>
        <ecNumber evidence="2">2.1.1.156</ecNumber>
    </submittedName>
</protein>
<dbReference type="EMBL" id="NNSR01000074">
    <property type="protein sequence ID" value="PKD26571.1"/>
    <property type="molecule type" value="Genomic_DNA"/>
</dbReference>
<dbReference type="RefSeq" id="WP_101029841.1">
    <property type="nucleotide sequence ID" value="NZ_CABMMZ010000074.1"/>
</dbReference>
<evidence type="ECO:0000313" key="2">
    <source>
        <dbReference type="EMBL" id="PKD26571.1"/>
    </source>
</evidence>
<keyword evidence="2" id="KW-0489">Methyltransferase</keyword>
<dbReference type="GO" id="GO:0008168">
    <property type="term" value="F:methyltransferase activity"/>
    <property type="evidence" value="ECO:0007669"/>
    <property type="project" value="UniProtKB-KW"/>
</dbReference>
<gene>
    <name evidence="2" type="ORF">RBATCC27255_01938</name>
</gene>
<evidence type="ECO:0000313" key="3">
    <source>
        <dbReference type="Proteomes" id="UP000233425"/>
    </source>
</evidence>